<gene>
    <name evidence="6" type="ORF">MNBD_ALPHA09-1836</name>
</gene>
<protein>
    <submittedName>
        <fullName evidence="6">Peroxiredoxin</fullName>
    </submittedName>
</protein>
<dbReference type="PANTHER" id="PTHR10430:SF16">
    <property type="entry name" value="PEROXIREDOXIN-5, MITOCHONDRIAL"/>
    <property type="match status" value="1"/>
</dbReference>
<dbReference type="GO" id="GO:0045454">
    <property type="term" value="P:cell redox homeostasis"/>
    <property type="evidence" value="ECO:0007669"/>
    <property type="project" value="TreeGrafter"/>
</dbReference>
<evidence type="ECO:0000256" key="3">
    <source>
        <dbReference type="ARBA" id="ARBA00023002"/>
    </source>
</evidence>
<organism evidence="6">
    <name type="scientific">hydrothermal vent metagenome</name>
    <dbReference type="NCBI Taxonomy" id="652676"/>
    <lineage>
        <taxon>unclassified sequences</taxon>
        <taxon>metagenomes</taxon>
        <taxon>ecological metagenomes</taxon>
    </lineage>
</organism>
<reference evidence="6" key="1">
    <citation type="submission" date="2018-06" db="EMBL/GenBank/DDBJ databases">
        <authorList>
            <person name="Zhirakovskaya E."/>
        </authorList>
    </citation>
    <scope>NUCLEOTIDE SEQUENCE</scope>
</reference>
<keyword evidence="4" id="KW-0676">Redox-active center</keyword>
<feature type="domain" description="Thioredoxin" evidence="5">
    <location>
        <begin position="3"/>
        <end position="161"/>
    </location>
</feature>
<evidence type="ECO:0000256" key="1">
    <source>
        <dbReference type="ARBA" id="ARBA00022559"/>
    </source>
</evidence>
<evidence type="ECO:0000313" key="6">
    <source>
        <dbReference type="EMBL" id="VAW16829.1"/>
    </source>
</evidence>
<keyword evidence="3" id="KW-0560">Oxidoreductase</keyword>
<dbReference type="InterPro" id="IPR013766">
    <property type="entry name" value="Thioredoxin_domain"/>
</dbReference>
<name>A0A3B0TXI2_9ZZZZ</name>
<dbReference type="GO" id="GO:0005737">
    <property type="term" value="C:cytoplasm"/>
    <property type="evidence" value="ECO:0007669"/>
    <property type="project" value="TreeGrafter"/>
</dbReference>
<dbReference type="InterPro" id="IPR013740">
    <property type="entry name" value="Redoxin"/>
</dbReference>
<evidence type="ECO:0000259" key="5">
    <source>
        <dbReference type="PROSITE" id="PS51352"/>
    </source>
</evidence>
<accession>A0A3B0TXI2</accession>
<dbReference type="AlphaFoldDB" id="A0A3B0TXI2"/>
<dbReference type="SUPFAM" id="SSF52833">
    <property type="entry name" value="Thioredoxin-like"/>
    <property type="match status" value="1"/>
</dbReference>
<dbReference type="GO" id="GO:0042744">
    <property type="term" value="P:hydrogen peroxide catabolic process"/>
    <property type="evidence" value="ECO:0007669"/>
    <property type="project" value="TreeGrafter"/>
</dbReference>
<keyword evidence="2" id="KW-0049">Antioxidant</keyword>
<proteinExistence type="predicted"/>
<dbReference type="InterPro" id="IPR036249">
    <property type="entry name" value="Thioredoxin-like_sf"/>
</dbReference>
<dbReference type="GO" id="GO:0008379">
    <property type="term" value="F:thioredoxin peroxidase activity"/>
    <property type="evidence" value="ECO:0007669"/>
    <property type="project" value="InterPro"/>
</dbReference>
<dbReference type="FunFam" id="3.40.30.10:FF:000020">
    <property type="entry name" value="Peroxiredoxin"/>
    <property type="match status" value="1"/>
</dbReference>
<dbReference type="EMBL" id="UOEM01000099">
    <property type="protein sequence ID" value="VAW16829.1"/>
    <property type="molecule type" value="Genomic_DNA"/>
</dbReference>
<dbReference type="InterPro" id="IPR037944">
    <property type="entry name" value="PRX5-like"/>
</dbReference>
<sequence length="161" mass="16739">MTISVGETLPETVFMVKTASGVDKLTTADIFAGKTVAMFGVPGAFTPTCHAKHLPGYIEALDRFNARGVDTVVCLSVNDAHVMRAWAEAMDGAGGILFLADGNADFAKAAGLDLDASAGGMGVRCRRFSMLVRDGVVAALHLEPAPGQAVETSAEKLLQSL</sequence>
<dbReference type="PROSITE" id="PS51352">
    <property type="entry name" value="THIOREDOXIN_2"/>
    <property type="match status" value="1"/>
</dbReference>
<dbReference type="GO" id="GO:0034599">
    <property type="term" value="P:cellular response to oxidative stress"/>
    <property type="evidence" value="ECO:0007669"/>
    <property type="project" value="InterPro"/>
</dbReference>
<evidence type="ECO:0000256" key="4">
    <source>
        <dbReference type="ARBA" id="ARBA00023284"/>
    </source>
</evidence>
<dbReference type="CDD" id="cd03013">
    <property type="entry name" value="PRX5_like"/>
    <property type="match status" value="1"/>
</dbReference>
<keyword evidence="1" id="KW-0575">Peroxidase</keyword>
<dbReference type="Pfam" id="PF08534">
    <property type="entry name" value="Redoxin"/>
    <property type="match status" value="1"/>
</dbReference>
<dbReference type="Gene3D" id="3.40.30.10">
    <property type="entry name" value="Glutaredoxin"/>
    <property type="match status" value="1"/>
</dbReference>
<evidence type="ECO:0000256" key="2">
    <source>
        <dbReference type="ARBA" id="ARBA00022862"/>
    </source>
</evidence>
<dbReference type="PANTHER" id="PTHR10430">
    <property type="entry name" value="PEROXIREDOXIN"/>
    <property type="match status" value="1"/>
</dbReference>